<protein>
    <submittedName>
        <fullName evidence="1">Uncharacterized protein</fullName>
    </submittedName>
</protein>
<keyword evidence="2" id="KW-1185">Reference proteome</keyword>
<proteinExistence type="predicted"/>
<organism evidence="1 2">
    <name type="scientific">Hymenobacter glaciei</name>
    <dbReference type="NCBI Taxonomy" id="877209"/>
    <lineage>
        <taxon>Bacteria</taxon>
        <taxon>Pseudomonadati</taxon>
        <taxon>Bacteroidota</taxon>
        <taxon>Cytophagia</taxon>
        <taxon>Cytophagales</taxon>
        <taxon>Hymenobacteraceae</taxon>
        <taxon>Hymenobacter</taxon>
    </lineage>
</organism>
<sequence>MAGRGFNLLLSGGGLVRVAGQDDDVGAHFGQFGGRNLADAGRSSGNEDNLILEISHEEIVLRIMLALT</sequence>
<evidence type="ECO:0000313" key="1">
    <source>
        <dbReference type="EMBL" id="GAA4020960.1"/>
    </source>
</evidence>
<gene>
    <name evidence="1" type="ORF">GCM10022409_00670</name>
</gene>
<accession>A0ABP7T596</accession>
<evidence type="ECO:0000313" key="2">
    <source>
        <dbReference type="Proteomes" id="UP001501469"/>
    </source>
</evidence>
<dbReference type="EMBL" id="BAABDK010000001">
    <property type="protein sequence ID" value="GAA4020960.1"/>
    <property type="molecule type" value="Genomic_DNA"/>
</dbReference>
<dbReference type="Proteomes" id="UP001501469">
    <property type="component" value="Unassembled WGS sequence"/>
</dbReference>
<reference evidence="2" key="1">
    <citation type="journal article" date="2019" name="Int. J. Syst. Evol. Microbiol.">
        <title>The Global Catalogue of Microorganisms (GCM) 10K type strain sequencing project: providing services to taxonomists for standard genome sequencing and annotation.</title>
        <authorList>
            <consortium name="The Broad Institute Genomics Platform"/>
            <consortium name="The Broad Institute Genome Sequencing Center for Infectious Disease"/>
            <person name="Wu L."/>
            <person name="Ma J."/>
        </authorList>
    </citation>
    <scope>NUCLEOTIDE SEQUENCE [LARGE SCALE GENOMIC DNA]</scope>
    <source>
        <strain evidence="2">JCM 17225</strain>
    </source>
</reference>
<comment type="caution">
    <text evidence="1">The sequence shown here is derived from an EMBL/GenBank/DDBJ whole genome shotgun (WGS) entry which is preliminary data.</text>
</comment>
<name>A0ABP7T596_9BACT</name>